<feature type="transmembrane region" description="Helical" evidence="1">
    <location>
        <begin position="7"/>
        <end position="24"/>
    </location>
</feature>
<reference evidence="2 3" key="1">
    <citation type="submission" date="2013-09" db="EMBL/GenBank/DDBJ databases">
        <authorList>
            <person name="Zeng Z."/>
            <person name="Chen C."/>
        </authorList>
    </citation>
    <scope>NUCLEOTIDE SEQUENCE [LARGE SCALE GENOMIC DNA]</scope>
    <source>
        <strain evidence="2 3">WB 3.3-2</strain>
    </source>
</reference>
<evidence type="ECO:0000313" key="3">
    <source>
        <dbReference type="Proteomes" id="UP000030152"/>
    </source>
</evidence>
<sequence>MKPIYKIIAASVIGTSFMTLYSYHRSRKENQQYREPVLLNKLINRSEILPVKVGDNHPAGWIGHYAVGMLFVVTYYALWKKVLHSPGPVRTLTVGTLSGVIAIGAWKTMFAANDNPPENDRQGYYRQLFVAHLIFSLFALAAYKTSEKATQ</sequence>
<gene>
    <name evidence="2" type="ORF">Q765_06980</name>
</gene>
<feature type="transmembrane region" description="Helical" evidence="1">
    <location>
        <begin position="91"/>
        <end position="112"/>
    </location>
</feature>
<feature type="transmembrane region" description="Helical" evidence="1">
    <location>
        <begin position="124"/>
        <end position="143"/>
    </location>
</feature>
<protein>
    <submittedName>
        <fullName evidence="2">Uncharacterized protein</fullName>
    </submittedName>
</protein>
<evidence type="ECO:0000313" key="2">
    <source>
        <dbReference type="EMBL" id="KGO87402.1"/>
    </source>
</evidence>
<keyword evidence="1" id="KW-1133">Transmembrane helix</keyword>
<dbReference type="RefSeq" id="WP_020213486.1">
    <property type="nucleotide sequence ID" value="NZ_JRLX01000005.1"/>
</dbReference>
<feature type="transmembrane region" description="Helical" evidence="1">
    <location>
        <begin position="59"/>
        <end position="79"/>
    </location>
</feature>
<dbReference type="eggNOG" id="ENOG5032ZVF">
    <property type="taxonomic scope" value="Bacteria"/>
</dbReference>
<accession>A0A0A2M420</accession>
<comment type="caution">
    <text evidence="2">The sequence shown here is derived from an EMBL/GenBank/DDBJ whole genome shotgun (WGS) entry which is preliminary data.</text>
</comment>
<dbReference type="STRING" id="1121895.GCA_000378485_02322"/>
<keyword evidence="3" id="KW-1185">Reference proteome</keyword>
<dbReference type="OrthoDB" id="673991at2"/>
<dbReference type="EMBL" id="JRLX01000005">
    <property type="protein sequence ID" value="KGO87402.1"/>
    <property type="molecule type" value="Genomic_DNA"/>
</dbReference>
<keyword evidence="1" id="KW-0812">Transmembrane</keyword>
<dbReference type="AlphaFoldDB" id="A0A0A2M420"/>
<organism evidence="2 3">
    <name type="scientific">Flavobacterium rivuli WB 3.3-2 = DSM 21788</name>
    <dbReference type="NCBI Taxonomy" id="1121895"/>
    <lineage>
        <taxon>Bacteria</taxon>
        <taxon>Pseudomonadati</taxon>
        <taxon>Bacteroidota</taxon>
        <taxon>Flavobacteriia</taxon>
        <taxon>Flavobacteriales</taxon>
        <taxon>Flavobacteriaceae</taxon>
        <taxon>Flavobacterium</taxon>
    </lineage>
</organism>
<keyword evidence="1" id="KW-0472">Membrane</keyword>
<dbReference type="Proteomes" id="UP000030152">
    <property type="component" value="Unassembled WGS sequence"/>
</dbReference>
<evidence type="ECO:0000256" key="1">
    <source>
        <dbReference type="SAM" id="Phobius"/>
    </source>
</evidence>
<name>A0A0A2M420_9FLAO</name>
<proteinExistence type="predicted"/>